<dbReference type="PROSITE" id="PS51257">
    <property type="entry name" value="PROKAR_LIPOPROTEIN"/>
    <property type="match status" value="1"/>
</dbReference>
<dbReference type="InterPro" id="IPR025345">
    <property type="entry name" value="DUF4249"/>
</dbReference>
<reference evidence="2 3" key="1">
    <citation type="submission" date="2018-05" db="EMBL/GenBank/DDBJ databases">
        <title>Genome sequencing of Flavobacterium sp. HYN0049.</title>
        <authorList>
            <person name="Yi H."/>
            <person name="Baek C."/>
        </authorList>
    </citation>
    <scope>NUCLEOTIDE SEQUENCE [LARGE SCALE GENOMIC DNA]</scope>
    <source>
        <strain evidence="2 3">HYN0049</strain>
    </source>
</reference>
<dbReference type="KEGG" id="fpal:HYN49_07320"/>
<evidence type="ECO:0000256" key="1">
    <source>
        <dbReference type="SAM" id="SignalP"/>
    </source>
</evidence>
<evidence type="ECO:0000313" key="3">
    <source>
        <dbReference type="Proteomes" id="UP000244937"/>
    </source>
</evidence>
<keyword evidence="1" id="KW-0732">Signal</keyword>
<dbReference type="OrthoDB" id="1430047at2"/>
<keyword evidence="3" id="KW-1185">Reference proteome</keyword>
<dbReference type="Pfam" id="PF14054">
    <property type="entry name" value="DUF4249"/>
    <property type="match status" value="1"/>
</dbReference>
<sequence length="276" mass="30621">MRTINKNFKYILLLIAAVSISSCEEVVDVDLNTAAPKLVIDASIDWVKGTDGSHQKVKLTTTTGFYETEIPVVSNAQVRISNSSNTIFEFIESPGTGEYLCDNFVPQIGETYKLTVISGGQTYEATEKLFAAPDVESVAQNNEGGVSGKDIELKYFFSDNGAENNFYLTAFETNITVFPDYDAFDDEFFQGNQTYGFYLNEDLKAGDETTFSIYGVSQRYMNYMAILTEITEGGGGPWSSPPTNVRGNIINYTDSKNFALGYFRVSEVSKMDYTVQ</sequence>
<organism evidence="2 3">
    <name type="scientific">Flavobacterium pallidum</name>
    <dbReference type="NCBI Taxonomy" id="2172098"/>
    <lineage>
        <taxon>Bacteria</taxon>
        <taxon>Pseudomonadati</taxon>
        <taxon>Bacteroidota</taxon>
        <taxon>Flavobacteriia</taxon>
        <taxon>Flavobacteriales</taxon>
        <taxon>Flavobacteriaceae</taxon>
        <taxon>Flavobacterium</taxon>
    </lineage>
</organism>
<evidence type="ECO:0000313" key="2">
    <source>
        <dbReference type="EMBL" id="AWI25724.1"/>
    </source>
</evidence>
<feature type="signal peptide" evidence="1">
    <location>
        <begin position="1"/>
        <end position="24"/>
    </location>
</feature>
<proteinExistence type="predicted"/>
<dbReference type="EMBL" id="CP029187">
    <property type="protein sequence ID" value="AWI25724.1"/>
    <property type="molecule type" value="Genomic_DNA"/>
</dbReference>
<accession>A0A2S1SH35</accession>
<feature type="chain" id="PRO_5015608294" evidence="1">
    <location>
        <begin position="25"/>
        <end position="276"/>
    </location>
</feature>
<dbReference type="RefSeq" id="WP_108903510.1">
    <property type="nucleotide sequence ID" value="NZ_CP029187.1"/>
</dbReference>
<name>A0A2S1SH35_9FLAO</name>
<protein>
    <submittedName>
        <fullName evidence="2">DUF4249 domain-containing protein</fullName>
    </submittedName>
</protein>
<gene>
    <name evidence="2" type="ORF">HYN49_07320</name>
</gene>
<dbReference type="Proteomes" id="UP000244937">
    <property type="component" value="Chromosome"/>
</dbReference>
<dbReference type="AlphaFoldDB" id="A0A2S1SH35"/>